<evidence type="ECO:0000313" key="2">
    <source>
        <dbReference type="EMBL" id="KAB0613627.1"/>
    </source>
</evidence>
<evidence type="ECO:0000313" key="3">
    <source>
        <dbReference type="Proteomes" id="UP000423641"/>
    </source>
</evidence>
<dbReference type="SUPFAM" id="SSF53756">
    <property type="entry name" value="UDP-Glycosyltransferase/glycogen phosphorylase"/>
    <property type="match status" value="1"/>
</dbReference>
<dbReference type="AlphaFoldDB" id="A0AAV6EFA9"/>
<dbReference type="GeneID" id="56509162"/>
<comment type="caution">
    <text evidence="2">The sequence shown here is derived from an EMBL/GenBank/DDBJ whole genome shotgun (WGS) entry which is preliminary data.</text>
</comment>
<name>A0AAV6EFA9_CAMHY</name>
<dbReference type="Gene3D" id="3.40.50.2000">
    <property type="entry name" value="Glycogen Phosphorylase B"/>
    <property type="match status" value="2"/>
</dbReference>
<dbReference type="InterPro" id="IPR001296">
    <property type="entry name" value="Glyco_trans_1"/>
</dbReference>
<dbReference type="Proteomes" id="UP000423641">
    <property type="component" value="Unassembled WGS sequence"/>
</dbReference>
<reference evidence="2 3" key="1">
    <citation type="submission" date="2019-09" db="EMBL/GenBank/DDBJ databases">
        <title>Draft genome sequences of 48 bacterial type strains from the CCUG.</title>
        <authorList>
            <person name="Tunovic T."/>
            <person name="Pineiro-Iglesias B."/>
            <person name="Unosson C."/>
            <person name="Inganas E."/>
            <person name="Ohlen M."/>
            <person name="Cardew S."/>
            <person name="Jensie-Markopoulos S."/>
            <person name="Salva-Serra F."/>
            <person name="Jaen-Luchoro D."/>
            <person name="Karlsson R."/>
            <person name="Svensson-Stadler L."/>
            <person name="Chun J."/>
            <person name="Moore E."/>
        </authorList>
    </citation>
    <scope>NUCLEOTIDE SEQUENCE [LARGE SCALE GENOMIC DNA]</scope>
    <source>
        <strain evidence="2 3">CCUG 34538</strain>
    </source>
</reference>
<dbReference type="Pfam" id="PF00534">
    <property type="entry name" value="Glycos_transf_1"/>
    <property type="match status" value="1"/>
</dbReference>
<dbReference type="EMBL" id="VZON01000002">
    <property type="protein sequence ID" value="KAB0613627.1"/>
    <property type="molecule type" value="Genomic_DNA"/>
</dbReference>
<dbReference type="CDD" id="cd03794">
    <property type="entry name" value="GT4_WbuB-like"/>
    <property type="match status" value="1"/>
</dbReference>
<protein>
    <submittedName>
        <fullName evidence="2">Glycosyltransferase family 4 protein</fullName>
    </submittedName>
</protein>
<dbReference type="PANTHER" id="PTHR12526:SF622">
    <property type="entry name" value="GLYCOSYLTRANSFERASE (GROUP I)"/>
    <property type="match status" value="1"/>
</dbReference>
<feature type="domain" description="Glycosyl transferase family 1" evidence="1">
    <location>
        <begin position="221"/>
        <end position="385"/>
    </location>
</feature>
<dbReference type="RefSeq" id="WP_112000609.1">
    <property type="nucleotide sequence ID" value="NZ_CP053828.1"/>
</dbReference>
<organism evidence="2 3">
    <name type="scientific">Campylobacter hyointestinalis subsp. lawsonii</name>
    <dbReference type="NCBI Taxonomy" id="91353"/>
    <lineage>
        <taxon>Bacteria</taxon>
        <taxon>Pseudomonadati</taxon>
        <taxon>Campylobacterota</taxon>
        <taxon>Epsilonproteobacteria</taxon>
        <taxon>Campylobacterales</taxon>
        <taxon>Campylobacteraceae</taxon>
        <taxon>Campylobacter</taxon>
    </lineage>
</organism>
<accession>A0AAV6EFA9</accession>
<evidence type="ECO:0000259" key="1">
    <source>
        <dbReference type="Pfam" id="PF00534"/>
    </source>
</evidence>
<sequence>MSKNILIVNSYASAPSYGGGMYRHYYLAKEFNKMGYKTTIASASFSHLFTKFPAIDKSKTFTQEIVDGVDFIWLKSSKYKNSFDKKRVFTWFEFMFKLFFITKILKHKPDVIICSPTEVFSIIPCYFLAKKFKAKLVFEVRDIWPLSLIEIGKISKFHPFIMLMSLVEKFAIKKSDLLVSNLCCYDEHVKELNIFKPFYWISNGISLEHIAQAKELPLNIKNLIPKDKFIIGYTGKLGISNAMIYLIKAAKILKEHKNLTFVIVGDGSEKNTLKDEAKDLENVIFIDPIKKEQISQMLALFDVCYIGLLDKELFKFGVSPNKLYDYMYVAKPVLESINTKNSIVKISQCGKCVKAQDENEIAKAILQLSNTPKQELQNMGKNGKEYILKHFTYDKLAQKYIEILQLHSSPF</sequence>
<dbReference type="GO" id="GO:0016757">
    <property type="term" value="F:glycosyltransferase activity"/>
    <property type="evidence" value="ECO:0007669"/>
    <property type="project" value="InterPro"/>
</dbReference>
<dbReference type="PANTHER" id="PTHR12526">
    <property type="entry name" value="GLYCOSYLTRANSFERASE"/>
    <property type="match status" value="1"/>
</dbReference>
<proteinExistence type="predicted"/>
<gene>
    <name evidence="2" type="ORF">F7P66_02830</name>
</gene>